<dbReference type="Pfam" id="PF01435">
    <property type="entry name" value="Peptidase_M48"/>
    <property type="match status" value="1"/>
</dbReference>
<evidence type="ECO:0000256" key="3">
    <source>
        <dbReference type="ARBA" id="ARBA00022723"/>
    </source>
</evidence>
<evidence type="ECO:0000256" key="5">
    <source>
        <dbReference type="ARBA" id="ARBA00022833"/>
    </source>
</evidence>
<evidence type="ECO:0000256" key="2">
    <source>
        <dbReference type="ARBA" id="ARBA00022670"/>
    </source>
</evidence>
<feature type="domain" description="Peptidase M48" evidence="8">
    <location>
        <begin position="77"/>
        <end position="273"/>
    </location>
</feature>
<dbReference type="GO" id="GO:0004222">
    <property type="term" value="F:metalloendopeptidase activity"/>
    <property type="evidence" value="ECO:0007669"/>
    <property type="project" value="InterPro"/>
</dbReference>
<protein>
    <submittedName>
        <fullName evidence="9">Peptidase M48 Ste24p</fullName>
    </submittedName>
</protein>
<evidence type="ECO:0000256" key="1">
    <source>
        <dbReference type="ARBA" id="ARBA00001947"/>
    </source>
</evidence>
<keyword evidence="3" id="KW-0479">Metal-binding</keyword>
<dbReference type="InterPro" id="IPR051156">
    <property type="entry name" value="Mito/Outer_Membr_Metalloprot"/>
</dbReference>
<feature type="signal peptide" evidence="7">
    <location>
        <begin position="1"/>
        <end position="36"/>
    </location>
</feature>
<dbReference type="GO" id="GO:0046872">
    <property type="term" value="F:metal ion binding"/>
    <property type="evidence" value="ECO:0007669"/>
    <property type="project" value="UniProtKB-KW"/>
</dbReference>
<keyword evidence="10" id="KW-1185">Reference proteome</keyword>
<organism evidence="9 10">
    <name type="scientific">Novosphingobium umbonatum</name>
    <dbReference type="NCBI Taxonomy" id="1908524"/>
    <lineage>
        <taxon>Bacteria</taxon>
        <taxon>Pseudomonadati</taxon>
        <taxon>Pseudomonadota</taxon>
        <taxon>Alphaproteobacteria</taxon>
        <taxon>Sphingomonadales</taxon>
        <taxon>Sphingomonadaceae</taxon>
        <taxon>Novosphingobium</taxon>
    </lineage>
</organism>
<name>A0A3S2Y9X5_9SPHN</name>
<keyword evidence="6" id="KW-0482">Metalloprotease</keyword>
<reference evidence="9 10" key="1">
    <citation type="submission" date="2019-01" db="EMBL/GenBank/DDBJ databases">
        <authorList>
            <person name="Chen W.-M."/>
        </authorList>
    </citation>
    <scope>NUCLEOTIDE SEQUENCE [LARGE SCALE GENOMIC DNA]</scope>
    <source>
        <strain evidence="9 10">FSY-9</strain>
    </source>
</reference>
<dbReference type="InterPro" id="IPR001915">
    <property type="entry name" value="Peptidase_M48"/>
</dbReference>
<dbReference type="OrthoDB" id="9810445at2"/>
<evidence type="ECO:0000256" key="6">
    <source>
        <dbReference type="ARBA" id="ARBA00023049"/>
    </source>
</evidence>
<dbReference type="CDD" id="cd07324">
    <property type="entry name" value="M48C_Oma1-like"/>
    <property type="match status" value="1"/>
</dbReference>
<evidence type="ECO:0000313" key="10">
    <source>
        <dbReference type="Proteomes" id="UP000282837"/>
    </source>
</evidence>
<dbReference type="Gene3D" id="3.30.2010.10">
    <property type="entry name" value="Metalloproteases ('zincins'), catalytic domain"/>
    <property type="match status" value="1"/>
</dbReference>
<keyword evidence="2" id="KW-0645">Protease</keyword>
<keyword evidence="7" id="KW-0732">Signal</keyword>
<sequence>MGSGWDNRQPIKWGAMMKKRVLAGVCLMMAASAAKSAPPINLPGPQAISQDDRATGAKAHPDMVSEYGGAYAGPQAALVHRVGLRVAAQSGIANVDKNFTFTLLNSPVENAFAIPGGYVYTTRALLALMNNEDELGFVLGHETGHIAARHSAKRQQVAERSSMLGALGQAVLGSVLGNGTLGQIGSKLGQAGINRLVVGHVMAYSRGEEFEADDLGGVYMQKAGYNPAYASSMLSSLAAQTGLEGRLAGNSRNTPGWALSHPNPEARVTRALDRARELGVGAPAGSKANEAFLLSLKGMIYDDDPAQGVIEGQTFSYPPDRIRFTVPTGYGMSNGSDAVTISAKGSDAAGQARFTGGRYTGNLNNVLRSAFAALAKDAQVGAIKGTPLTVGGMEAVTATARADASSGAKDVTVVAIAVAPGKAYAFTVIQPAGQGLGDLSGLIGSFSRLTPAQAAAIRPRVVDVARVGPKDTVASMAARMAYKDAAVERFLVLNGLPAGTTRLAAGSLVKLIVWR</sequence>
<dbReference type="EMBL" id="SACO01000004">
    <property type="protein sequence ID" value="RVU05767.1"/>
    <property type="molecule type" value="Genomic_DNA"/>
</dbReference>
<dbReference type="PANTHER" id="PTHR22726">
    <property type="entry name" value="METALLOENDOPEPTIDASE OMA1"/>
    <property type="match status" value="1"/>
</dbReference>
<evidence type="ECO:0000313" key="9">
    <source>
        <dbReference type="EMBL" id="RVU05767.1"/>
    </source>
</evidence>
<dbReference type="GO" id="GO:0051603">
    <property type="term" value="P:proteolysis involved in protein catabolic process"/>
    <property type="evidence" value="ECO:0007669"/>
    <property type="project" value="TreeGrafter"/>
</dbReference>
<dbReference type="PANTHER" id="PTHR22726:SF1">
    <property type="entry name" value="METALLOENDOPEPTIDASE OMA1, MITOCHONDRIAL"/>
    <property type="match status" value="1"/>
</dbReference>
<evidence type="ECO:0000256" key="4">
    <source>
        <dbReference type="ARBA" id="ARBA00022801"/>
    </source>
</evidence>
<dbReference type="AlphaFoldDB" id="A0A3S2Y9X5"/>
<keyword evidence="5" id="KW-0862">Zinc</keyword>
<dbReference type="GO" id="GO:0016020">
    <property type="term" value="C:membrane"/>
    <property type="evidence" value="ECO:0007669"/>
    <property type="project" value="TreeGrafter"/>
</dbReference>
<proteinExistence type="predicted"/>
<gene>
    <name evidence="9" type="ORF">EOE18_07225</name>
</gene>
<dbReference type="Proteomes" id="UP000282837">
    <property type="component" value="Unassembled WGS sequence"/>
</dbReference>
<evidence type="ECO:0000259" key="8">
    <source>
        <dbReference type="Pfam" id="PF01435"/>
    </source>
</evidence>
<evidence type="ECO:0000256" key="7">
    <source>
        <dbReference type="SAM" id="SignalP"/>
    </source>
</evidence>
<accession>A0A3S2Y9X5</accession>
<feature type="chain" id="PRO_5018530025" evidence="7">
    <location>
        <begin position="37"/>
        <end position="515"/>
    </location>
</feature>
<comment type="cofactor">
    <cofactor evidence="1">
        <name>Zn(2+)</name>
        <dbReference type="ChEBI" id="CHEBI:29105"/>
    </cofactor>
</comment>
<comment type="caution">
    <text evidence="9">The sequence shown here is derived from an EMBL/GenBank/DDBJ whole genome shotgun (WGS) entry which is preliminary data.</text>
</comment>
<keyword evidence="4" id="KW-0378">Hydrolase</keyword>